<dbReference type="Proteomes" id="UP000254589">
    <property type="component" value="Unassembled WGS sequence"/>
</dbReference>
<dbReference type="Proteomes" id="UP000035086">
    <property type="component" value="Chromosome"/>
</dbReference>
<feature type="region of interest" description="Disordered" evidence="1">
    <location>
        <begin position="42"/>
        <end position="74"/>
    </location>
</feature>
<organism evidence="3 5">
    <name type="scientific">Pandoraea pulmonicola</name>
    <dbReference type="NCBI Taxonomy" id="93221"/>
    <lineage>
        <taxon>Bacteria</taxon>
        <taxon>Pseudomonadati</taxon>
        <taxon>Pseudomonadota</taxon>
        <taxon>Betaproteobacteria</taxon>
        <taxon>Burkholderiales</taxon>
        <taxon>Burkholderiaceae</taxon>
        <taxon>Pandoraea</taxon>
    </lineage>
</organism>
<reference evidence="3 5" key="3">
    <citation type="submission" date="2018-06" db="EMBL/GenBank/DDBJ databases">
        <authorList>
            <consortium name="Pathogen Informatics"/>
            <person name="Doyle S."/>
        </authorList>
    </citation>
    <scope>NUCLEOTIDE SEQUENCE [LARGE SCALE GENOMIC DNA]</scope>
    <source>
        <strain evidence="3 5">NCTC13159</strain>
    </source>
</reference>
<dbReference type="AlphaFoldDB" id="A0AAJ5D238"/>
<name>A0AAJ5D238_PANPU</name>
<evidence type="ECO:0000313" key="2">
    <source>
        <dbReference type="EMBL" id="AJC19518.1"/>
    </source>
</evidence>
<gene>
    <name evidence="3" type="ORF">NCTC13159_03953</name>
    <name evidence="2" type="ORF">RO07_01690</name>
</gene>
<evidence type="ECO:0000313" key="5">
    <source>
        <dbReference type="Proteomes" id="UP000254589"/>
    </source>
</evidence>
<evidence type="ECO:0000313" key="3">
    <source>
        <dbReference type="EMBL" id="SUA92423.1"/>
    </source>
</evidence>
<accession>A0AAJ5D238</accession>
<proteinExistence type="predicted"/>
<dbReference type="KEGG" id="ppul:RO07_01690"/>
<protein>
    <submittedName>
        <fullName evidence="3">Uncharacterized protein</fullName>
    </submittedName>
</protein>
<evidence type="ECO:0000313" key="4">
    <source>
        <dbReference type="Proteomes" id="UP000035086"/>
    </source>
</evidence>
<evidence type="ECO:0000256" key="1">
    <source>
        <dbReference type="SAM" id="MobiDB-lite"/>
    </source>
</evidence>
<dbReference type="EMBL" id="UGSJ01000001">
    <property type="protein sequence ID" value="SUA92423.1"/>
    <property type="molecule type" value="Genomic_DNA"/>
</dbReference>
<dbReference type="RefSeq" id="WP_039404754.1">
    <property type="nucleotide sequence ID" value="NZ_CP010310.2"/>
</dbReference>
<reference evidence="2" key="2">
    <citation type="submission" date="2016-11" db="EMBL/GenBank/DDBJ databases">
        <title>Complete Genome Sequencing of Pandoraea pulmonicola DSM 16583.</title>
        <authorList>
            <person name="Chan K.-G."/>
        </authorList>
    </citation>
    <scope>NUCLEOTIDE SEQUENCE</scope>
    <source>
        <strain evidence="2">DSM 16583</strain>
    </source>
</reference>
<reference evidence="4" key="1">
    <citation type="submission" date="2014-12" db="EMBL/GenBank/DDBJ databases">
        <title>Complete Genome Sequencing of Pandoraea pulmonicola DSM 16583.</title>
        <authorList>
            <person name="Chan K.-G."/>
        </authorList>
    </citation>
    <scope>NUCLEOTIDE SEQUENCE [LARGE SCALE GENOMIC DNA]</scope>
    <source>
        <strain evidence="4">DSM 16583</strain>
    </source>
</reference>
<dbReference type="EMBL" id="CP010310">
    <property type="protein sequence ID" value="AJC19518.1"/>
    <property type="molecule type" value="Genomic_DNA"/>
</dbReference>
<keyword evidence="4" id="KW-1185">Reference proteome</keyword>
<sequence length="74" mass="7535">MLTRGAALLEITVTLAALMAGAEGFSRWQAAGAMAATTSVAPMRSESQAASVTRDATRTVPVAGVARNDRGGAW</sequence>